<dbReference type="EMBL" id="LXQA010548420">
    <property type="protein sequence ID" value="MCI58561.1"/>
    <property type="molecule type" value="Genomic_DNA"/>
</dbReference>
<reference evidence="2 3" key="1">
    <citation type="journal article" date="2018" name="Front. Plant Sci.">
        <title>Red Clover (Trifolium pratense) and Zigzag Clover (T. medium) - A Picture of Genomic Similarities and Differences.</title>
        <authorList>
            <person name="Dluhosova J."/>
            <person name="Istvanek J."/>
            <person name="Nedelnik J."/>
            <person name="Repkova J."/>
        </authorList>
    </citation>
    <scope>NUCLEOTIDE SEQUENCE [LARGE SCALE GENOMIC DNA]</scope>
    <source>
        <strain evidence="3">cv. 10/8</strain>
        <tissue evidence="2">Leaf</tissue>
    </source>
</reference>
<evidence type="ECO:0000313" key="3">
    <source>
        <dbReference type="Proteomes" id="UP000265520"/>
    </source>
</evidence>
<feature type="compositionally biased region" description="Basic and acidic residues" evidence="1">
    <location>
        <begin position="11"/>
        <end position="27"/>
    </location>
</feature>
<comment type="caution">
    <text evidence="2">The sequence shown here is derived from an EMBL/GenBank/DDBJ whole genome shotgun (WGS) entry which is preliminary data.</text>
</comment>
<feature type="non-terminal residue" evidence="2">
    <location>
        <position position="1"/>
    </location>
</feature>
<organism evidence="2 3">
    <name type="scientific">Trifolium medium</name>
    <dbReference type="NCBI Taxonomy" id="97028"/>
    <lineage>
        <taxon>Eukaryota</taxon>
        <taxon>Viridiplantae</taxon>
        <taxon>Streptophyta</taxon>
        <taxon>Embryophyta</taxon>
        <taxon>Tracheophyta</taxon>
        <taxon>Spermatophyta</taxon>
        <taxon>Magnoliopsida</taxon>
        <taxon>eudicotyledons</taxon>
        <taxon>Gunneridae</taxon>
        <taxon>Pentapetalae</taxon>
        <taxon>rosids</taxon>
        <taxon>fabids</taxon>
        <taxon>Fabales</taxon>
        <taxon>Fabaceae</taxon>
        <taxon>Papilionoideae</taxon>
        <taxon>50 kb inversion clade</taxon>
        <taxon>NPAAA clade</taxon>
        <taxon>Hologalegina</taxon>
        <taxon>IRL clade</taxon>
        <taxon>Trifolieae</taxon>
        <taxon>Trifolium</taxon>
    </lineage>
</organism>
<evidence type="ECO:0000313" key="2">
    <source>
        <dbReference type="EMBL" id="MCI58561.1"/>
    </source>
</evidence>
<sequence length="27" mass="2897">VLAARTVGTNDHSKLELSGIERPECNS</sequence>
<evidence type="ECO:0000256" key="1">
    <source>
        <dbReference type="SAM" id="MobiDB-lite"/>
    </source>
</evidence>
<proteinExistence type="predicted"/>
<name>A0A392TBQ8_9FABA</name>
<feature type="region of interest" description="Disordered" evidence="1">
    <location>
        <begin position="1"/>
        <end position="27"/>
    </location>
</feature>
<dbReference type="Proteomes" id="UP000265520">
    <property type="component" value="Unassembled WGS sequence"/>
</dbReference>
<accession>A0A392TBQ8</accession>
<protein>
    <submittedName>
        <fullName evidence="2">Uncharacterized protein</fullName>
    </submittedName>
</protein>
<dbReference type="AlphaFoldDB" id="A0A392TBQ8"/>
<keyword evidence="3" id="KW-1185">Reference proteome</keyword>